<feature type="region of interest" description="Disordered" evidence="1">
    <location>
        <begin position="60"/>
        <end position="92"/>
    </location>
</feature>
<dbReference type="EMBL" id="BSYA01000343">
    <property type="protein sequence ID" value="GMG38762.1"/>
    <property type="molecule type" value="Genomic_DNA"/>
</dbReference>
<name>A0AAN4YW60_ASPOZ</name>
<evidence type="ECO:0000313" key="3">
    <source>
        <dbReference type="Proteomes" id="UP001165205"/>
    </source>
</evidence>
<protein>
    <submittedName>
        <fullName evidence="2">Unnamed protein product</fullName>
    </submittedName>
</protein>
<dbReference type="Proteomes" id="UP001165205">
    <property type="component" value="Unassembled WGS sequence"/>
</dbReference>
<accession>A0AAN4YW60</accession>
<evidence type="ECO:0000313" key="2">
    <source>
        <dbReference type="EMBL" id="GMG38762.1"/>
    </source>
</evidence>
<proteinExistence type="predicted"/>
<evidence type="ECO:0000256" key="1">
    <source>
        <dbReference type="SAM" id="MobiDB-lite"/>
    </source>
</evidence>
<comment type="caution">
    <text evidence="2">The sequence shown here is derived from an EMBL/GenBank/DDBJ whole genome shotgun (WGS) entry which is preliminary data.</text>
</comment>
<gene>
    <name evidence="2" type="ORF">Aory04_001338100</name>
</gene>
<reference evidence="2" key="1">
    <citation type="submission" date="2023-04" db="EMBL/GenBank/DDBJ databases">
        <title>Aspergillus oryzae NBRC 4228.</title>
        <authorList>
            <person name="Ichikawa N."/>
            <person name="Sato H."/>
            <person name="Tonouchi N."/>
        </authorList>
    </citation>
    <scope>NUCLEOTIDE SEQUENCE</scope>
    <source>
        <strain evidence="2">NBRC 4228</strain>
    </source>
</reference>
<dbReference type="AlphaFoldDB" id="A0AAN4YW60"/>
<organism evidence="2 3">
    <name type="scientific">Aspergillus oryzae</name>
    <name type="common">Yellow koji mold</name>
    <dbReference type="NCBI Taxonomy" id="5062"/>
    <lineage>
        <taxon>Eukaryota</taxon>
        <taxon>Fungi</taxon>
        <taxon>Dikarya</taxon>
        <taxon>Ascomycota</taxon>
        <taxon>Pezizomycotina</taxon>
        <taxon>Eurotiomycetes</taxon>
        <taxon>Eurotiomycetidae</taxon>
        <taxon>Eurotiales</taxon>
        <taxon>Aspergillaceae</taxon>
        <taxon>Aspergillus</taxon>
        <taxon>Aspergillus subgen. Circumdati</taxon>
    </lineage>
</organism>
<sequence length="159" mass="17846">MSAREVYTSPLRQRANLYAYLSSSNTDKGQNNKWISSIPNAFPIWEQVYEELQAKAQELAVQKHQHNATEKQQSQRSRAKQSKASRAKEAKDDLVAIHHGINSSVPIDSPYNVNSFAVDAVPQSHLIISIDNVVLAFMLHRSQRGPDHDSAALKHFSLV</sequence>